<accession>A0A6B9G6F2</accession>
<organism evidence="1 2">
    <name type="scientific">Pantoea cypripedii</name>
    <name type="common">Pectobacterium cypripedii</name>
    <name type="synonym">Erwinia cypripedii</name>
    <dbReference type="NCBI Taxonomy" id="55209"/>
    <lineage>
        <taxon>Bacteria</taxon>
        <taxon>Pseudomonadati</taxon>
        <taxon>Pseudomonadota</taxon>
        <taxon>Gammaproteobacteria</taxon>
        <taxon>Enterobacterales</taxon>
        <taxon>Erwiniaceae</taxon>
        <taxon>Pantoea</taxon>
    </lineage>
</organism>
<dbReference type="Pfam" id="PF05135">
    <property type="entry name" value="Phage_connect_1"/>
    <property type="match status" value="1"/>
</dbReference>
<protein>
    <recommendedName>
        <fullName evidence="3">Phage gp6-like head-tail connector protein</fullName>
    </recommendedName>
</protein>
<dbReference type="AlphaFoldDB" id="A0A6B9G6F2"/>
<evidence type="ECO:0000313" key="2">
    <source>
        <dbReference type="Proteomes" id="UP000502005"/>
    </source>
</evidence>
<dbReference type="RefSeq" id="WP_208717130.1">
    <property type="nucleotide sequence ID" value="NZ_CP024768.1"/>
</dbReference>
<gene>
    <name evidence="1" type="ORF">CUN67_09075</name>
</gene>
<dbReference type="Proteomes" id="UP000502005">
    <property type="component" value="Chromosome"/>
</dbReference>
<proteinExistence type="predicted"/>
<dbReference type="EMBL" id="CP024768">
    <property type="protein sequence ID" value="QGY31273.1"/>
    <property type="molecule type" value="Genomic_DNA"/>
</dbReference>
<sequence>MIDLNTVKEHCRIDADFAGDDSLLEIYTGAAKRYVETWTRRKLYETSSDEGFTEDEDHLLLDDDIRIAMLLMISHWYENREISVTGTISTLPLAVDVLLQSHRIYGV</sequence>
<dbReference type="CDD" id="cd08054">
    <property type="entry name" value="gp6"/>
    <property type="match status" value="1"/>
</dbReference>
<dbReference type="NCBIfam" id="TIGR01560">
    <property type="entry name" value="put_DNA_pack"/>
    <property type="match status" value="1"/>
</dbReference>
<evidence type="ECO:0008006" key="3">
    <source>
        <dbReference type="Google" id="ProtNLM"/>
    </source>
</evidence>
<dbReference type="InterPro" id="IPR006450">
    <property type="entry name" value="Phage_HK97_gp6-like"/>
</dbReference>
<evidence type="ECO:0000313" key="1">
    <source>
        <dbReference type="EMBL" id="QGY31273.1"/>
    </source>
</evidence>
<name>A0A6B9G6F2_PANCY</name>
<reference evidence="1 2" key="1">
    <citation type="submission" date="2017-11" db="EMBL/GenBank/DDBJ databases">
        <title>Genome sequence of Pantoea cypripedii NE1.</title>
        <authorList>
            <person name="Nascimento F.X."/>
        </authorList>
    </citation>
    <scope>NUCLEOTIDE SEQUENCE [LARGE SCALE GENOMIC DNA]</scope>
    <source>
        <strain evidence="1 2">NE1</strain>
    </source>
</reference>
<dbReference type="Gene3D" id="1.10.3230.30">
    <property type="entry name" value="Phage gp6-like head-tail connector protein"/>
    <property type="match status" value="1"/>
</dbReference>
<dbReference type="InterPro" id="IPR021146">
    <property type="entry name" value="Phage_gp6-like_head-tail"/>
</dbReference>